<reference evidence="2 3" key="1">
    <citation type="submission" date="2017-11" db="EMBL/GenBank/DDBJ databases">
        <title>Genome sequencing of Prevotella intermedia KCOM 2033.</title>
        <authorList>
            <person name="Kook J.-K."/>
            <person name="Park S.-N."/>
            <person name="Lim Y.K."/>
        </authorList>
    </citation>
    <scope>NUCLEOTIDE SEQUENCE [LARGE SCALE GENOMIC DNA]</scope>
    <source>
        <strain evidence="2 3">KCOM 2033</strain>
    </source>
</reference>
<organism evidence="2 3">
    <name type="scientific">Prevotella intermedia</name>
    <dbReference type="NCBI Taxonomy" id="28131"/>
    <lineage>
        <taxon>Bacteria</taxon>
        <taxon>Pseudomonadati</taxon>
        <taxon>Bacteroidota</taxon>
        <taxon>Bacteroidia</taxon>
        <taxon>Bacteroidales</taxon>
        <taxon>Prevotellaceae</taxon>
        <taxon>Prevotella</taxon>
    </lineage>
</organism>
<proteinExistence type="predicted"/>
<protein>
    <submittedName>
        <fullName evidence="2">Uncharacterized protein</fullName>
    </submittedName>
</protein>
<dbReference type="Proteomes" id="UP000229323">
    <property type="component" value="Chromosome"/>
</dbReference>
<evidence type="ECO:0000313" key="2">
    <source>
        <dbReference type="EMBL" id="ATV52410.1"/>
    </source>
</evidence>
<evidence type="ECO:0000313" key="3">
    <source>
        <dbReference type="Proteomes" id="UP000229323"/>
    </source>
</evidence>
<dbReference type="EMBL" id="CP024696">
    <property type="protein sequence ID" value="ATV52410.1"/>
    <property type="molecule type" value="Genomic_DNA"/>
</dbReference>
<name>A0A246ETT1_PREIN</name>
<gene>
    <name evidence="2" type="ORF">CTM50_04790</name>
</gene>
<keyword evidence="1" id="KW-0812">Transmembrane</keyword>
<feature type="transmembrane region" description="Helical" evidence="1">
    <location>
        <begin position="62"/>
        <end position="79"/>
    </location>
</feature>
<evidence type="ECO:0000256" key="1">
    <source>
        <dbReference type="SAM" id="Phobius"/>
    </source>
</evidence>
<sequence>MQEIAKESACQTISFKANDKKKKHHFFECVRYVVKPFSEPLEKMIPTDRLKDTERTFKRYRAIFKSLGIFFLIARYLFFVHSVCFCKKLITFALLI</sequence>
<dbReference type="AlphaFoldDB" id="A0A246ETT1"/>
<keyword evidence="1" id="KW-1133">Transmembrane helix</keyword>
<keyword evidence="1" id="KW-0472">Membrane</keyword>
<accession>A0A246ETT1</accession>